<gene>
    <name evidence="5" type="ORF">ACFPT7_21080</name>
</gene>
<evidence type="ECO:0000259" key="4">
    <source>
        <dbReference type="PROSITE" id="PS50932"/>
    </source>
</evidence>
<evidence type="ECO:0000256" key="1">
    <source>
        <dbReference type="ARBA" id="ARBA00023015"/>
    </source>
</evidence>
<name>A0ABW1EKQ5_9BACT</name>
<organism evidence="5 6">
    <name type="scientific">Acidicapsa dinghuensis</name>
    <dbReference type="NCBI Taxonomy" id="2218256"/>
    <lineage>
        <taxon>Bacteria</taxon>
        <taxon>Pseudomonadati</taxon>
        <taxon>Acidobacteriota</taxon>
        <taxon>Terriglobia</taxon>
        <taxon>Terriglobales</taxon>
        <taxon>Acidobacteriaceae</taxon>
        <taxon>Acidicapsa</taxon>
    </lineage>
</organism>
<dbReference type="InterPro" id="IPR028082">
    <property type="entry name" value="Peripla_BP_I"/>
</dbReference>
<dbReference type="InterPro" id="IPR010982">
    <property type="entry name" value="Lambda_DNA-bd_dom_sf"/>
</dbReference>
<reference evidence="6" key="1">
    <citation type="journal article" date="2019" name="Int. J. Syst. Evol. Microbiol.">
        <title>The Global Catalogue of Microorganisms (GCM) 10K type strain sequencing project: providing services to taxonomists for standard genome sequencing and annotation.</title>
        <authorList>
            <consortium name="The Broad Institute Genomics Platform"/>
            <consortium name="The Broad Institute Genome Sequencing Center for Infectious Disease"/>
            <person name="Wu L."/>
            <person name="Ma J."/>
        </authorList>
    </citation>
    <scope>NUCLEOTIDE SEQUENCE [LARGE SCALE GENOMIC DNA]</scope>
    <source>
        <strain evidence="6">JCM 4087</strain>
    </source>
</reference>
<dbReference type="Pfam" id="PF00356">
    <property type="entry name" value="LacI"/>
    <property type="match status" value="1"/>
</dbReference>
<dbReference type="SMART" id="SM00354">
    <property type="entry name" value="HTH_LACI"/>
    <property type="match status" value="1"/>
</dbReference>
<dbReference type="CDD" id="cd06267">
    <property type="entry name" value="PBP1_LacI_sugar_binding-like"/>
    <property type="match status" value="1"/>
</dbReference>
<comment type="caution">
    <text evidence="5">The sequence shown here is derived from an EMBL/GenBank/DDBJ whole genome shotgun (WGS) entry which is preliminary data.</text>
</comment>
<dbReference type="Proteomes" id="UP001596091">
    <property type="component" value="Unassembled WGS sequence"/>
</dbReference>
<accession>A0ABW1EKQ5</accession>
<dbReference type="SUPFAM" id="SSF47413">
    <property type="entry name" value="lambda repressor-like DNA-binding domains"/>
    <property type="match status" value="1"/>
</dbReference>
<dbReference type="Pfam" id="PF13377">
    <property type="entry name" value="Peripla_BP_3"/>
    <property type="match status" value="1"/>
</dbReference>
<evidence type="ECO:0000256" key="2">
    <source>
        <dbReference type="ARBA" id="ARBA00023125"/>
    </source>
</evidence>
<dbReference type="CDD" id="cd01392">
    <property type="entry name" value="HTH_LacI"/>
    <property type="match status" value="1"/>
</dbReference>
<evidence type="ECO:0000256" key="3">
    <source>
        <dbReference type="ARBA" id="ARBA00023163"/>
    </source>
</evidence>
<dbReference type="SUPFAM" id="SSF53822">
    <property type="entry name" value="Periplasmic binding protein-like I"/>
    <property type="match status" value="1"/>
</dbReference>
<dbReference type="GO" id="GO:0003677">
    <property type="term" value="F:DNA binding"/>
    <property type="evidence" value="ECO:0007669"/>
    <property type="project" value="UniProtKB-KW"/>
</dbReference>
<evidence type="ECO:0000313" key="6">
    <source>
        <dbReference type="Proteomes" id="UP001596091"/>
    </source>
</evidence>
<proteinExistence type="predicted"/>
<dbReference type="PANTHER" id="PTHR30146:SF109">
    <property type="entry name" value="HTH-TYPE TRANSCRIPTIONAL REGULATOR GALS"/>
    <property type="match status" value="1"/>
</dbReference>
<dbReference type="Gene3D" id="1.10.260.40">
    <property type="entry name" value="lambda repressor-like DNA-binding domains"/>
    <property type="match status" value="1"/>
</dbReference>
<feature type="domain" description="HTH lacI-type" evidence="4">
    <location>
        <begin position="16"/>
        <end position="70"/>
    </location>
</feature>
<dbReference type="PROSITE" id="PS00356">
    <property type="entry name" value="HTH_LACI_1"/>
    <property type="match status" value="1"/>
</dbReference>
<keyword evidence="3" id="KW-0804">Transcription</keyword>
<dbReference type="EMBL" id="JBHSPH010000010">
    <property type="protein sequence ID" value="MFC5864815.1"/>
    <property type="molecule type" value="Genomic_DNA"/>
</dbReference>
<keyword evidence="2 5" id="KW-0238">DNA-binding</keyword>
<dbReference type="PROSITE" id="PS50932">
    <property type="entry name" value="HTH_LACI_2"/>
    <property type="match status" value="1"/>
</dbReference>
<dbReference type="Gene3D" id="3.40.50.2300">
    <property type="match status" value="2"/>
</dbReference>
<dbReference type="PANTHER" id="PTHR30146">
    <property type="entry name" value="LACI-RELATED TRANSCRIPTIONAL REPRESSOR"/>
    <property type="match status" value="1"/>
</dbReference>
<keyword evidence="6" id="KW-1185">Reference proteome</keyword>
<sequence length="351" mass="38119">MATMKSAGAGRPGRQPTIIDVAREAHVGVMTVSRVINNYDTVKPVTRAKVMSAIARVGYRPNDAARMLKGMRARMIGFIVPDLSDFFSSCFHAAQKVAMQHDYQTMVVATGRSAAVENRQLDSLGNHRISGLLIVTSGGDGQRLKHLQESGIPVVALDRPVAGLDADAVLVENREGAEQGVRHLIEHGHKSIACVGFDGDVFTVRERIEGYKQAMRAAGLEPQVFADIQSLERMEELVGRWSNTKKKPSAIFAAQRISSIRLIQALHRVGLRVPQDIAVVGFDDFELADVLGTPLTVVSQSPTSLAQSAAELLFKQIEQAQQESGTEHHPAKIIFPTRLILRASCGCSPKA</sequence>
<keyword evidence="1" id="KW-0805">Transcription regulation</keyword>
<dbReference type="RefSeq" id="WP_263332496.1">
    <property type="nucleotide sequence ID" value="NZ_JAGSYH010000001.1"/>
</dbReference>
<protein>
    <submittedName>
        <fullName evidence="5">LacI family DNA-binding transcriptional regulator</fullName>
    </submittedName>
</protein>
<dbReference type="InterPro" id="IPR000843">
    <property type="entry name" value="HTH_LacI"/>
</dbReference>
<evidence type="ECO:0000313" key="5">
    <source>
        <dbReference type="EMBL" id="MFC5864815.1"/>
    </source>
</evidence>
<dbReference type="InterPro" id="IPR046335">
    <property type="entry name" value="LacI/GalR-like_sensor"/>
</dbReference>